<evidence type="ECO:0000259" key="4">
    <source>
        <dbReference type="Pfam" id="PF13005"/>
    </source>
</evidence>
<dbReference type="RefSeq" id="WP_160989770.1">
    <property type="nucleotide sequence ID" value="NZ_WWCO01000005.1"/>
</dbReference>
<evidence type="ECO:0000259" key="5">
    <source>
        <dbReference type="Pfam" id="PF13007"/>
    </source>
</evidence>
<feature type="compositionally biased region" description="Basic residues" evidence="2">
    <location>
        <begin position="87"/>
        <end position="101"/>
    </location>
</feature>
<feature type="domain" description="Transposase IS66 central" evidence="3">
    <location>
        <begin position="177"/>
        <end position="465"/>
    </location>
</feature>
<keyword evidence="1" id="KW-0175">Coiled coil</keyword>
<sequence>MHLPDLLATLPSELRDYIRELEGRASALQQRVAFLEDQFRLAQLKRFAPSSEKSNQGCLFNEAEQDAAAFSADDEFDEMPDKPKAPGNKRGRRSLPAHLPRKRVEHDLPESEKVCGCCQGALHRMGEETSEQLDIIPATVQVLQHVRFKYACRQCDRHGESSKIVTSAMPKQPIPGSNASPGTLATVLTAKYADGMPLYRQHAALLRGEVDVARGTLAHWCIKAGVLMTPLYEAMRRQLLTEPLIHGDETTVQVPKEDGRKAQSKSYMWVYRSGEGSARPVVLFEYKPGRGHEHPERFLKDYVGAIMTDGYSAWRMLGGLKHLGCLAHVRRKFDEALKAQKQPSGRAKEALDMIGKLYHIEAMARKKALPDGLTDIERIYQWRQEKSRPILDTLHAWLVKNQQEVMPQSLIGKAINYALGQWIYIYRYIDDGGYALDNNIIERDIRPFATARKAWLFANSVPGADASAVIYSLMLTCRACDVEPYAWLRHVLTELPKRSPGADVTDLLPFNYAKP</sequence>
<dbReference type="PANTHER" id="PTHR33678">
    <property type="entry name" value="BLL1576 PROTEIN"/>
    <property type="match status" value="1"/>
</dbReference>
<evidence type="ECO:0000313" key="7">
    <source>
        <dbReference type="EMBL" id="MYM34373.1"/>
    </source>
</evidence>
<keyword evidence="8" id="KW-1185">Reference proteome</keyword>
<dbReference type="InterPro" id="IPR024474">
    <property type="entry name" value="Znf_dom_IS66"/>
</dbReference>
<evidence type="ECO:0000259" key="6">
    <source>
        <dbReference type="Pfam" id="PF13817"/>
    </source>
</evidence>
<evidence type="ECO:0000313" key="8">
    <source>
        <dbReference type="Proteomes" id="UP000449678"/>
    </source>
</evidence>
<feature type="domain" description="Transposase IS66 C-terminal" evidence="6">
    <location>
        <begin position="472"/>
        <end position="509"/>
    </location>
</feature>
<dbReference type="InterPro" id="IPR039552">
    <property type="entry name" value="IS66_C"/>
</dbReference>
<accession>A0ABW9V6P2</accession>
<dbReference type="PANTHER" id="PTHR33678:SF1">
    <property type="entry name" value="BLL1576 PROTEIN"/>
    <property type="match status" value="1"/>
</dbReference>
<feature type="region of interest" description="Disordered" evidence="2">
    <location>
        <begin position="71"/>
        <end position="102"/>
    </location>
</feature>
<feature type="domain" description="Transposase TnpC homeodomain" evidence="5">
    <location>
        <begin position="35"/>
        <end position="104"/>
    </location>
</feature>
<evidence type="ECO:0000259" key="3">
    <source>
        <dbReference type="Pfam" id="PF03050"/>
    </source>
</evidence>
<evidence type="ECO:0000256" key="2">
    <source>
        <dbReference type="SAM" id="MobiDB-lite"/>
    </source>
</evidence>
<reference evidence="7 8" key="1">
    <citation type="submission" date="2019-12" db="EMBL/GenBank/DDBJ databases">
        <title>Novel species isolated from a subtropical stream in China.</title>
        <authorList>
            <person name="Lu H."/>
        </authorList>
    </citation>
    <scope>NUCLEOTIDE SEQUENCE [LARGE SCALE GENOMIC DNA]</scope>
    <source>
        <strain evidence="7 8">FT94W</strain>
    </source>
</reference>
<dbReference type="InterPro" id="IPR024463">
    <property type="entry name" value="Transposase_TnpC_homeodom"/>
</dbReference>
<protein>
    <submittedName>
        <fullName evidence="7">IS66 family transposase</fullName>
    </submittedName>
</protein>
<comment type="caution">
    <text evidence="7">The sequence shown here is derived from an EMBL/GenBank/DDBJ whole genome shotgun (WGS) entry which is preliminary data.</text>
</comment>
<dbReference type="InterPro" id="IPR052344">
    <property type="entry name" value="Transposase-related"/>
</dbReference>
<proteinExistence type="predicted"/>
<dbReference type="InterPro" id="IPR004291">
    <property type="entry name" value="Transposase_IS66_central"/>
</dbReference>
<dbReference type="Pfam" id="PF03050">
    <property type="entry name" value="DDE_Tnp_IS66"/>
    <property type="match status" value="1"/>
</dbReference>
<dbReference type="Pfam" id="PF13007">
    <property type="entry name" value="LZ_Tnp_IS66"/>
    <property type="match status" value="1"/>
</dbReference>
<dbReference type="Pfam" id="PF13005">
    <property type="entry name" value="zf-IS66"/>
    <property type="match status" value="1"/>
</dbReference>
<name>A0ABW9V6P2_9BURK</name>
<feature type="domain" description="Transposase IS66 zinc-finger binding" evidence="4">
    <location>
        <begin position="112"/>
        <end position="156"/>
    </location>
</feature>
<organism evidence="7 8">
    <name type="scientific">Duganella lactea</name>
    <dbReference type="NCBI Taxonomy" id="2692173"/>
    <lineage>
        <taxon>Bacteria</taxon>
        <taxon>Pseudomonadati</taxon>
        <taxon>Pseudomonadota</taxon>
        <taxon>Betaproteobacteria</taxon>
        <taxon>Burkholderiales</taxon>
        <taxon>Oxalobacteraceae</taxon>
        <taxon>Telluria group</taxon>
        <taxon>Duganella</taxon>
    </lineage>
</organism>
<gene>
    <name evidence="7" type="ORF">GTP38_08490</name>
</gene>
<dbReference type="Pfam" id="PF13817">
    <property type="entry name" value="DDE_Tnp_IS66_C"/>
    <property type="match status" value="1"/>
</dbReference>
<dbReference type="EMBL" id="WWCO01000005">
    <property type="protein sequence ID" value="MYM34373.1"/>
    <property type="molecule type" value="Genomic_DNA"/>
</dbReference>
<dbReference type="NCBIfam" id="NF033517">
    <property type="entry name" value="transpos_IS66"/>
    <property type="match status" value="1"/>
</dbReference>
<dbReference type="Proteomes" id="UP000449678">
    <property type="component" value="Unassembled WGS sequence"/>
</dbReference>
<evidence type="ECO:0000256" key="1">
    <source>
        <dbReference type="SAM" id="Coils"/>
    </source>
</evidence>
<feature type="coiled-coil region" evidence="1">
    <location>
        <begin position="18"/>
        <end position="45"/>
    </location>
</feature>